<dbReference type="AlphaFoldDB" id="A0A7J7D5D6"/>
<name>A0A7J7D5D6_TRIWF</name>
<dbReference type="InParanoid" id="A0A7J7D5D6"/>
<organism evidence="1 2">
    <name type="scientific">Tripterygium wilfordii</name>
    <name type="common">Thunder God vine</name>
    <dbReference type="NCBI Taxonomy" id="458696"/>
    <lineage>
        <taxon>Eukaryota</taxon>
        <taxon>Viridiplantae</taxon>
        <taxon>Streptophyta</taxon>
        <taxon>Embryophyta</taxon>
        <taxon>Tracheophyta</taxon>
        <taxon>Spermatophyta</taxon>
        <taxon>Magnoliopsida</taxon>
        <taxon>eudicotyledons</taxon>
        <taxon>Gunneridae</taxon>
        <taxon>Pentapetalae</taxon>
        <taxon>rosids</taxon>
        <taxon>fabids</taxon>
        <taxon>Celastrales</taxon>
        <taxon>Celastraceae</taxon>
        <taxon>Tripterygium</taxon>
    </lineage>
</organism>
<gene>
    <name evidence="1" type="ORF">HS088_TW10G00566</name>
</gene>
<comment type="caution">
    <text evidence="1">The sequence shown here is derived from an EMBL/GenBank/DDBJ whole genome shotgun (WGS) entry which is preliminary data.</text>
</comment>
<proteinExistence type="predicted"/>
<evidence type="ECO:0000313" key="2">
    <source>
        <dbReference type="Proteomes" id="UP000593562"/>
    </source>
</evidence>
<evidence type="ECO:0000313" key="1">
    <source>
        <dbReference type="EMBL" id="KAF5741565.1"/>
    </source>
</evidence>
<dbReference type="EMBL" id="JAAARO010000010">
    <property type="protein sequence ID" value="KAF5741565.1"/>
    <property type="molecule type" value="Genomic_DNA"/>
</dbReference>
<reference evidence="1 2" key="1">
    <citation type="journal article" date="2020" name="Nat. Commun.">
        <title>Genome of Tripterygium wilfordii and identification of cytochrome P450 involved in triptolide biosynthesis.</title>
        <authorList>
            <person name="Tu L."/>
            <person name="Su P."/>
            <person name="Zhang Z."/>
            <person name="Gao L."/>
            <person name="Wang J."/>
            <person name="Hu T."/>
            <person name="Zhou J."/>
            <person name="Zhang Y."/>
            <person name="Zhao Y."/>
            <person name="Liu Y."/>
            <person name="Song Y."/>
            <person name="Tong Y."/>
            <person name="Lu Y."/>
            <person name="Yang J."/>
            <person name="Xu C."/>
            <person name="Jia M."/>
            <person name="Peters R.J."/>
            <person name="Huang L."/>
            <person name="Gao W."/>
        </authorList>
    </citation>
    <scope>NUCLEOTIDE SEQUENCE [LARGE SCALE GENOMIC DNA]</scope>
    <source>
        <strain evidence="2">cv. XIE 37</strain>
        <tissue evidence="1">Leaf</tissue>
    </source>
</reference>
<dbReference type="Proteomes" id="UP000593562">
    <property type="component" value="Unassembled WGS sequence"/>
</dbReference>
<accession>A0A7J7D5D6</accession>
<protein>
    <submittedName>
        <fullName evidence="1">Acyl carrier protein 2 mitochondrial-like</fullName>
    </submittedName>
</protein>
<sequence>MAARGGALLKYLRVHVTAVPQSRSPCSRSNLFSLSFNAIRRRFSEEVRGSFLDKSEVTDRVVNVVKNFQKVEPSKLLLFLFTYGSCLASMLGRVTGSAMVFYLLQIWDLYASALFLFIGKEEEEEMDVNSFISISERRRFFKNSMVLDPSEVIGDKVLEFHMSSWAASLSLVHDGKRNQKNKCIDWGTGAVTPDR</sequence>
<keyword evidence="2" id="KW-1185">Reference proteome</keyword>